<proteinExistence type="predicted"/>
<feature type="transmembrane region" description="Helical" evidence="6">
    <location>
        <begin position="2586"/>
        <end position="2614"/>
    </location>
</feature>
<name>A0A815DZT8_9BILA</name>
<feature type="transmembrane region" description="Helical" evidence="6">
    <location>
        <begin position="1935"/>
        <end position="1953"/>
    </location>
</feature>
<dbReference type="NCBIfam" id="TIGR02452">
    <property type="entry name" value="TIGR02452 family protein"/>
    <property type="match status" value="1"/>
</dbReference>
<keyword evidence="6" id="KW-0812">Transmembrane</keyword>
<dbReference type="InterPro" id="IPR013083">
    <property type="entry name" value="Znf_RING/FYVE/PHD"/>
</dbReference>
<keyword evidence="6" id="KW-1133">Transmembrane helix</keyword>
<dbReference type="PANTHER" id="PTHR35596">
    <property type="entry name" value="DUF2263 DOMAIN-CONTAINING PROTEIN"/>
    <property type="match status" value="1"/>
</dbReference>
<feature type="transmembrane region" description="Helical" evidence="6">
    <location>
        <begin position="2155"/>
        <end position="2175"/>
    </location>
</feature>
<dbReference type="SMART" id="SM00184">
    <property type="entry name" value="RING"/>
    <property type="match status" value="1"/>
</dbReference>
<evidence type="ECO:0000259" key="8">
    <source>
        <dbReference type="PROSITE" id="PS50199"/>
    </source>
</evidence>
<feature type="transmembrane region" description="Helical" evidence="6">
    <location>
        <begin position="2181"/>
        <end position="2204"/>
    </location>
</feature>
<dbReference type="GO" id="GO:0008270">
    <property type="term" value="F:zinc ion binding"/>
    <property type="evidence" value="ECO:0007669"/>
    <property type="project" value="UniProtKB-KW"/>
</dbReference>
<evidence type="ECO:0000256" key="6">
    <source>
        <dbReference type="SAM" id="Phobius"/>
    </source>
</evidence>
<dbReference type="InterPro" id="IPR019261">
    <property type="entry name" value="PARG_cat_microbial"/>
</dbReference>
<evidence type="ECO:0000259" key="7">
    <source>
        <dbReference type="PROSITE" id="PS50089"/>
    </source>
</evidence>
<dbReference type="PROSITE" id="PS50089">
    <property type="entry name" value="ZF_RING_2"/>
    <property type="match status" value="1"/>
</dbReference>
<keyword evidence="2 4" id="KW-0863">Zinc-finger</keyword>
<dbReference type="InterPro" id="IPR001841">
    <property type="entry name" value="Znf_RING"/>
</dbReference>
<feature type="transmembrane region" description="Helical" evidence="6">
    <location>
        <begin position="1860"/>
        <end position="1881"/>
    </location>
</feature>
<dbReference type="Proteomes" id="UP000663864">
    <property type="component" value="Unassembled WGS sequence"/>
</dbReference>
<gene>
    <name evidence="9" type="ORF">ZHD862_LOCUS28143</name>
</gene>
<dbReference type="PROSITE" id="PS50199">
    <property type="entry name" value="ZF_RANBP2_2"/>
    <property type="match status" value="1"/>
</dbReference>
<comment type="caution">
    <text evidence="9">The sequence shown here is derived from an EMBL/GenBank/DDBJ whole genome shotgun (WGS) entry which is preliminary data.</text>
</comment>
<reference evidence="9" key="1">
    <citation type="submission" date="2021-02" db="EMBL/GenBank/DDBJ databases">
        <authorList>
            <person name="Nowell W R."/>
        </authorList>
    </citation>
    <scope>NUCLEOTIDE SEQUENCE</scope>
</reference>
<dbReference type="SUPFAM" id="SSF57850">
    <property type="entry name" value="RING/U-box"/>
    <property type="match status" value="1"/>
</dbReference>
<feature type="transmembrane region" description="Helical" evidence="6">
    <location>
        <begin position="2410"/>
        <end position="2427"/>
    </location>
</feature>
<feature type="transmembrane region" description="Helical" evidence="6">
    <location>
        <begin position="2439"/>
        <end position="2463"/>
    </location>
</feature>
<dbReference type="Pfam" id="PF10021">
    <property type="entry name" value="PARG_cat_microb"/>
    <property type="match status" value="1"/>
</dbReference>
<dbReference type="Pfam" id="PF13639">
    <property type="entry name" value="zf-RING_2"/>
    <property type="match status" value="1"/>
</dbReference>
<feature type="transmembrane region" description="Helical" evidence="6">
    <location>
        <begin position="2500"/>
        <end position="2519"/>
    </location>
</feature>
<keyword evidence="1" id="KW-0479">Metal-binding</keyword>
<dbReference type="CDD" id="cd16448">
    <property type="entry name" value="RING-H2"/>
    <property type="match status" value="1"/>
</dbReference>
<protein>
    <submittedName>
        <fullName evidence="9">Uncharacterized protein</fullName>
    </submittedName>
</protein>
<dbReference type="EMBL" id="CAJNOT010002308">
    <property type="protein sequence ID" value="CAF1304489.1"/>
    <property type="molecule type" value="Genomic_DNA"/>
</dbReference>
<feature type="region of interest" description="Disordered" evidence="5">
    <location>
        <begin position="147"/>
        <end position="167"/>
    </location>
</feature>
<evidence type="ECO:0000313" key="10">
    <source>
        <dbReference type="Proteomes" id="UP000663864"/>
    </source>
</evidence>
<sequence>MSSLTDNECYICENELRNTDDIIITDCNHTFHRNCAQERLDTRKKSDCPICHQDSAVVNALSRDMTTKITKSIEEISDPLENMENEDNFIPASDSENPIIRNENYWKCKECSVNNEESIKRCQNCGKLRYGPCLIFGEKLNNDETTNTQEYDEASSSSISSKKSISTSDTKTTITKQDLESSIDTIFSNDKTKSSIESSIIVYILDLPSNIDDDSRLANLIHNRLKNSLQITPITVKCDSKLGAGFMCVHDNQIKNHLVNNIKQIALDSIEDTYKISFNDKIELVSFIVIDTTNEKNDVNLPKSDEILKRWSEIYHNEKLPSCEQINIQFPNVYRIVSTSFDDLHNVMTNQDFLINNLFAHVYIGATCNYFEDLPKSITKEQLEIAIRNSIGMKTIPSLSLHIELNRQTSNACIIAADIVRQWTTKKFLYINDKPIPIKENLAYRLLLHPLKEVHDNDEIVNQEIFNGQAKIIEQRRDKLILEISNKKIFDKCLKFGVLRIGTKPILKIENYIAFKDPEELEIDVDTWYQYEMIRYKPDIMQFIADFDHPIFRYKWNSEIWLEQFQNTKSSNYVHLNLSSDQIRHLLQMTVMLNTIGVIRKKNYFINNQQITLNLDSKLKTIIYNHDSLLEHSQSIKLTTTPYIETKVNVINEDCVIVYEDCCKKYKKPLLLNMANATSPGGGYRKGDGAQEENLFRRSDYFRSLDIDLDFIQDEISERFYCSHDGEIRSLSDSTTIYPMDEYGAIYTSGLTFFRKSDDKGYEYMEKPLENVCSLAMAAYRNPKLDGNMLSPKYAVGMRKKIENIFSIAYKHKHDCLILSALGCGAFRNPPDHIAKLFRSVIEQYAGFFQTILFAIINDHNTGQQHNPQGNYKSFKDELDGLCVQPILSLNHSNTIIGPYRVSSDGLTINDVTIFDLQPCPYSAKCNEIDNLKHTQKYSHPTLCKELCMKDVCKQTNDLIHMSSFIHRNPCKDGAQCKDIDNEKHIQEYEHPSYCPNGKNCQDTSQNHEKAYRHLPLCKYFQKCSEYQKHIKSHCDKFRHCNPSCELGNNCIHFHDKQHIETYKHPFSQPCPLTPYHCALYEQYTMTNTTESISYEVEQHCLDFAHVCRLGRNCPDKDPLHWEKSIHVHRPICSFGNKCTKLVQEDHLNLFTHANIRDIRLLCEHADKCPNRHDPKHLSQFRHIITLEDSGVVRYYNLNKDIDFVQNQNDNIERVTNYVKKEKWEILKSGSIPQEIIDWIRTVQPVHRCRADIFESILLHGHVMSRDYMENLKNEPCIIDSILQHSRLRQIEYSKGKKCAQHIKNYVTALVSNEFEKQRSENQISDKTIVKAASSSSAIGNAESRKQLITNTKVMLSYILSQDEIKIIETTAIEIAQASIKLHSDPAGIGYERDKDLGTNKTVFSILGPHMGNYGDVFIVFKREILHHPDSNFSIQSATSCASGNCFKWRPWLGNDPGSPKDRINLFHKTKLHASITGYEYATALELIATVSQDLNKRSMNIDLKTILKCWLDRDSHMNIEAHLPQLIPLDYIDHIYMPQEIFDSFENKTCQTIETIFNNRISIKSFQLLDDYRKFVLQDLIDKYGQRNIHSISRPIQGTVITIPATEFTDYFVLPITISQAYKQYKIDHPQASNDITVYIYWQTMNGDMMLTLSNEQINTGEQQPNLHCLISYIAEKPSTKEGYYHENISYLHNDVPFLHEIVIKEQRYAAKSRSFYIGCNTDDFMTFCLEIQRSTGKVILSHSGPNSIYNHEKISSTFLKSDLDLNQLNYIHVSAGAHTVPIRNLFVTFEKQPEPLDGTYNNIQSNLPDLPRDNLIDNNTTVSSREETIKQSDQSPVVQKRRQSIVSISSNVFIQRPLIKWSLVFVFSLIILSTIFHLLQKQFDIIDKFDSNLNTMINYLKIKIEYFSLKIINFQPYSISLSNIFILLIRFNWIIFFIIINELLLYQRYFLNYTRQYQFVKQIFQDWYKNNYLKYGFLIFLILIGPFLLEMFLFYSSTTIKFLLIYIRYFWLISFIILCESFTGYEYSSKYIQKYQQIKQNIQDWCITHRIRREILLLIIIAIPFLLDQVLKIILYPLWTPIIFIIRYNWLILIFILDGILIKQKYFPNFAREYQEIKSNIDNHLSYTLDEKYTTIRRRLNYWYKNDSLKRRIIIFSILILPLVIEITFLYIIPISKLFLFFSWKLLIFIIRYCWLVLIIMINECIFIENNYFPNYIRLYNSIKENIINWHNNKTFRRVIILISILTGPFILEMCFIWFIPIMKLLFFLLWKLCLFLIHYCWLILIIIISEILKENNIFSSYVTKYQSIFTKIDGWIGGSKLKGRIVIISMLTIPALFEHCKIGSISIREWMIFLLIKLFLFIIHYCWLILIIIISEILKENSIFPSYIEKYESILQKMRSWVNDSNLKNGIVIISILTIPALFEHCKIGSISIREWILFLLAKLFLLIIRYCWLVLILIISEILQENNIFPSYIEKYKLIQRKIDHWADDNKFKNGLIALFILAGPFTLEMTFIWFLPIMKLLFFLVWKLFLFLIRYFWFLLLLIISEILEENEIFPNYIAKYKEMKQQIDCWSENNKFKKGLIIFLVLSGPFLLEIFLFYGLKAILIMIIFILKKSFFYLASIFVFYCLFRLIHH</sequence>
<feature type="transmembrane region" description="Helical" evidence="6">
    <location>
        <begin position="1908"/>
        <end position="1929"/>
    </location>
</feature>
<accession>A0A815DZT8</accession>
<dbReference type="InterPro" id="IPR012664">
    <property type="entry name" value="CHP02452"/>
</dbReference>
<dbReference type="InterPro" id="IPR001876">
    <property type="entry name" value="Znf_RanBP2"/>
</dbReference>
<feature type="transmembrane region" description="Helical" evidence="6">
    <location>
        <begin position="2354"/>
        <end position="2377"/>
    </location>
</feature>
<dbReference type="SUPFAM" id="SSF52949">
    <property type="entry name" value="Macro domain-like"/>
    <property type="match status" value="1"/>
</dbReference>
<feature type="transmembrane region" description="Helical" evidence="6">
    <location>
        <begin position="2526"/>
        <end position="2549"/>
    </location>
</feature>
<dbReference type="Gene3D" id="3.40.220.10">
    <property type="entry name" value="Leucine Aminopeptidase, subunit E, domain 1"/>
    <property type="match status" value="1"/>
</dbReference>
<evidence type="ECO:0000256" key="5">
    <source>
        <dbReference type="SAM" id="MobiDB-lite"/>
    </source>
</evidence>
<feature type="transmembrane region" description="Helical" evidence="6">
    <location>
        <begin position="2008"/>
        <end position="2027"/>
    </location>
</feature>
<evidence type="ECO:0000256" key="1">
    <source>
        <dbReference type="ARBA" id="ARBA00022723"/>
    </source>
</evidence>
<evidence type="ECO:0000256" key="2">
    <source>
        <dbReference type="ARBA" id="ARBA00022771"/>
    </source>
</evidence>
<organism evidence="9 10">
    <name type="scientific">Rotaria sordida</name>
    <dbReference type="NCBI Taxonomy" id="392033"/>
    <lineage>
        <taxon>Eukaryota</taxon>
        <taxon>Metazoa</taxon>
        <taxon>Spiralia</taxon>
        <taxon>Gnathifera</taxon>
        <taxon>Rotifera</taxon>
        <taxon>Eurotatoria</taxon>
        <taxon>Bdelloidea</taxon>
        <taxon>Philodinida</taxon>
        <taxon>Philodinidae</taxon>
        <taxon>Rotaria</taxon>
    </lineage>
</organism>
<feature type="transmembrane region" description="Helical" evidence="6">
    <location>
        <begin position="2084"/>
        <end position="2104"/>
    </location>
</feature>
<dbReference type="PANTHER" id="PTHR35596:SF1">
    <property type="entry name" value="MICROBIAL-TYPE PARG CATALYTIC DOMAIN-CONTAINING PROTEIN"/>
    <property type="match status" value="1"/>
</dbReference>
<feature type="domain" description="RING-type" evidence="7">
    <location>
        <begin position="9"/>
        <end position="52"/>
    </location>
</feature>
<feature type="transmembrane region" description="Helical" evidence="6">
    <location>
        <begin position="2241"/>
        <end position="2262"/>
    </location>
</feature>
<dbReference type="InterPro" id="IPR043472">
    <property type="entry name" value="Macro_dom-like"/>
</dbReference>
<evidence type="ECO:0000256" key="4">
    <source>
        <dbReference type="PROSITE-ProRule" id="PRU00322"/>
    </source>
</evidence>
<feature type="transmembrane region" description="Helical" evidence="6">
    <location>
        <begin position="1974"/>
        <end position="1996"/>
    </location>
</feature>
<feature type="compositionally biased region" description="Low complexity" evidence="5">
    <location>
        <begin position="155"/>
        <end position="167"/>
    </location>
</feature>
<keyword evidence="3" id="KW-0862">Zinc</keyword>
<dbReference type="PROSITE" id="PS01358">
    <property type="entry name" value="ZF_RANBP2_1"/>
    <property type="match status" value="1"/>
</dbReference>
<feature type="transmembrane region" description="Helical" evidence="6">
    <location>
        <begin position="2621"/>
        <end position="2638"/>
    </location>
</feature>
<dbReference type="Gene3D" id="3.30.40.10">
    <property type="entry name" value="Zinc/RING finger domain, C3HC4 (zinc finger)"/>
    <property type="match status" value="1"/>
</dbReference>
<keyword evidence="6" id="KW-0472">Membrane</keyword>
<feature type="transmembrane region" description="Helical" evidence="6">
    <location>
        <begin position="2268"/>
        <end position="2291"/>
    </location>
</feature>
<evidence type="ECO:0000313" key="9">
    <source>
        <dbReference type="EMBL" id="CAF1304489.1"/>
    </source>
</evidence>
<feature type="transmembrane region" description="Helical" evidence="6">
    <location>
        <begin position="2057"/>
        <end position="2078"/>
    </location>
</feature>
<feature type="domain" description="RanBP2-type" evidence="8">
    <location>
        <begin position="102"/>
        <end position="131"/>
    </location>
</feature>
<evidence type="ECO:0000256" key="3">
    <source>
        <dbReference type="ARBA" id="ARBA00022833"/>
    </source>
</evidence>